<feature type="compositionally biased region" description="Low complexity" evidence="1">
    <location>
        <begin position="201"/>
        <end position="211"/>
    </location>
</feature>
<proteinExistence type="predicted"/>
<feature type="region of interest" description="Disordered" evidence="1">
    <location>
        <begin position="19"/>
        <end position="306"/>
    </location>
</feature>
<evidence type="ECO:0000313" key="3">
    <source>
        <dbReference type="Proteomes" id="UP000054342"/>
    </source>
</evidence>
<dbReference type="STRING" id="348802.A0A0D2E4N3"/>
<feature type="compositionally biased region" description="Polar residues" evidence="1">
    <location>
        <begin position="24"/>
        <end position="33"/>
    </location>
</feature>
<evidence type="ECO:0008006" key="4">
    <source>
        <dbReference type="Google" id="ProtNLM"/>
    </source>
</evidence>
<dbReference type="AlphaFoldDB" id="A0A0D2E4N3"/>
<feature type="compositionally biased region" description="Basic and acidic residues" evidence="1">
    <location>
        <begin position="57"/>
        <end position="119"/>
    </location>
</feature>
<name>A0A0D2E4N3_9EURO</name>
<feature type="region of interest" description="Disordered" evidence="1">
    <location>
        <begin position="323"/>
        <end position="420"/>
    </location>
</feature>
<feature type="compositionally biased region" description="Basic and acidic residues" evidence="1">
    <location>
        <begin position="323"/>
        <end position="333"/>
    </location>
</feature>
<evidence type="ECO:0000256" key="1">
    <source>
        <dbReference type="SAM" id="MobiDB-lite"/>
    </source>
</evidence>
<protein>
    <recommendedName>
        <fullName evidence="4">Pre-mRNA-splicing factor 38B</fullName>
    </recommendedName>
</protein>
<feature type="compositionally biased region" description="Low complexity" evidence="1">
    <location>
        <begin position="241"/>
        <end position="252"/>
    </location>
</feature>
<dbReference type="GeneID" id="25333884"/>
<gene>
    <name evidence="2" type="ORF">PV05_11976</name>
</gene>
<feature type="compositionally biased region" description="Basic and acidic residues" evidence="1">
    <location>
        <begin position="135"/>
        <end position="145"/>
    </location>
</feature>
<keyword evidence="3" id="KW-1185">Reference proteome</keyword>
<feature type="compositionally biased region" description="Basic and acidic residues" evidence="1">
    <location>
        <begin position="172"/>
        <end position="194"/>
    </location>
</feature>
<feature type="compositionally biased region" description="Polar residues" evidence="1">
    <location>
        <begin position="277"/>
        <end position="290"/>
    </location>
</feature>
<dbReference type="PANTHER" id="PTHR40132">
    <property type="entry name" value="PRE-MRNA-SPLICING FACTOR 38B"/>
    <property type="match status" value="1"/>
</dbReference>
<reference evidence="2 3" key="1">
    <citation type="submission" date="2015-01" db="EMBL/GenBank/DDBJ databases">
        <title>The Genome Sequence of Exophiala xenobiotica CBS118157.</title>
        <authorList>
            <consortium name="The Broad Institute Genomics Platform"/>
            <person name="Cuomo C."/>
            <person name="de Hoog S."/>
            <person name="Gorbushina A."/>
            <person name="Stielow B."/>
            <person name="Teixiera M."/>
            <person name="Abouelleil A."/>
            <person name="Chapman S.B."/>
            <person name="Priest M."/>
            <person name="Young S.K."/>
            <person name="Wortman J."/>
            <person name="Nusbaum C."/>
            <person name="Birren B."/>
        </authorList>
    </citation>
    <scope>NUCLEOTIDE SEQUENCE [LARGE SCALE GENOMIC DNA]</scope>
    <source>
        <strain evidence="2 3">CBS 118157</strain>
    </source>
</reference>
<dbReference type="Proteomes" id="UP000054342">
    <property type="component" value="Unassembled WGS sequence"/>
</dbReference>
<organism evidence="2 3">
    <name type="scientific">Exophiala xenobiotica</name>
    <dbReference type="NCBI Taxonomy" id="348802"/>
    <lineage>
        <taxon>Eukaryota</taxon>
        <taxon>Fungi</taxon>
        <taxon>Dikarya</taxon>
        <taxon>Ascomycota</taxon>
        <taxon>Pezizomycotina</taxon>
        <taxon>Eurotiomycetes</taxon>
        <taxon>Chaetothyriomycetidae</taxon>
        <taxon>Chaetothyriales</taxon>
        <taxon>Herpotrichiellaceae</taxon>
        <taxon>Exophiala</taxon>
    </lineage>
</organism>
<dbReference type="OrthoDB" id="2431475at2759"/>
<dbReference type="EMBL" id="KN847323">
    <property type="protein sequence ID" value="KIW50383.1"/>
    <property type="molecule type" value="Genomic_DNA"/>
</dbReference>
<sequence length="442" mass="50984">MSKAADLDDDEYVAKLLAEDARKSSTNYASQGLSALLPPRRPTGSGLKPNTRFLRTLVREVDSHNAALKKREELEARARLRSIQDEKRSRNDRDRKDHSEHGRHRDGDREKERERQKARGHDRKRRRLSDDEEYDGGRAQRERHERSRKSRRSRSREQEQSRSRERRRRDKRQHDDSDAERRSSRREKRSEHPKSSRLSRSRSWSMSRSRSPAGHRSKRDSDRDADDGERPRHRNKPRNRSVSSTSSDPLSSIVGPDPADKPITTRRRGRGFARGGQSSNIDAHFSSNYNPALDVDADPNSSDDAADWDNALEALRDRRAWRAKQADRLREAGFDEDEIDRWKTTSSQKTRLGDGNGDGDELREVRWSKTGEQREWDAGKPAFGGVDGTSEEDDDGDADHNIATQKKEEKKKPKKRGAETVVAEAWRRKDNGMLKQFRNALG</sequence>
<feature type="compositionally biased region" description="Basic and acidic residues" evidence="1">
    <location>
        <begin position="360"/>
        <end position="378"/>
    </location>
</feature>
<dbReference type="RefSeq" id="XP_013310967.1">
    <property type="nucleotide sequence ID" value="XM_013455513.1"/>
</dbReference>
<evidence type="ECO:0000313" key="2">
    <source>
        <dbReference type="EMBL" id="KIW50383.1"/>
    </source>
</evidence>
<accession>A0A0D2E4N3</accession>
<dbReference type="HOGENOM" id="CLU_038073_1_0_1"/>
<dbReference type="PANTHER" id="PTHR40132:SF1">
    <property type="entry name" value="PRE-MRNA-SPLICING FACTOR 38B"/>
    <property type="match status" value="1"/>
</dbReference>